<organism evidence="2 3">
    <name type="scientific">Nostoc minutum NIES-26</name>
    <dbReference type="NCBI Taxonomy" id="1844469"/>
    <lineage>
        <taxon>Bacteria</taxon>
        <taxon>Bacillati</taxon>
        <taxon>Cyanobacteriota</taxon>
        <taxon>Cyanophyceae</taxon>
        <taxon>Nostocales</taxon>
        <taxon>Nostocaceae</taxon>
        <taxon>Nostoc</taxon>
    </lineage>
</organism>
<dbReference type="InterPro" id="IPR051531">
    <property type="entry name" value="N-acetyltransferase"/>
</dbReference>
<dbReference type="SUPFAM" id="SSF55729">
    <property type="entry name" value="Acyl-CoA N-acyltransferases (Nat)"/>
    <property type="match status" value="1"/>
</dbReference>
<sequence>MAELETSRLRLRPFQLTDLADYHRQIASDAEAMRTLLPGKAPSLEEAKLFFNSFVEHWERHKFGLWVIFDKQGGDLTGQCGLRFLKNPQEY</sequence>
<feature type="domain" description="N-acetyltransferase" evidence="1">
    <location>
        <begin position="8"/>
        <end position="89"/>
    </location>
</feature>
<dbReference type="Proteomes" id="UP000252107">
    <property type="component" value="Unassembled WGS sequence"/>
</dbReference>
<keyword evidence="3" id="KW-1185">Reference proteome</keyword>
<evidence type="ECO:0000313" key="2">
    <source>
        <dbReference type="EMBL" id="RCJ19702.1"/>
    </source>
</evidence>
<dbReference type="InterPro" id="IPR016181">
    <property type="entry name" value="Acyl_CoA_acyltransferase"/>
</dbReference>
<dbReference type="AlphaFoldDB" id="A0A367Q984"/>
<reference evidence="2" key="1">
    <citation type="submission" date="2016-04" db="EMBL/GenBank/DDBJ databases">
        <authorList>
            <person name="Tabuchi Yagui T.R."/>
        </authorList>
    </citation>
    <scope>NUCLEOTIDE SEQUENCE [LARGE SCALE GENOMIC DNA]</scope>
    <source>
        <strain evidence="2">NIES-26</strain>
    </source>
</reference>
<protein>
    <recommendedName>
        <fullName evidence="1">N-acetyltransferase domain-containing protein</fullName>
    </recommendedName>
</protein>
<evidence type="ECO:0000259" key="1">
    <source>
        <dbReference type="Pfam" id="PF13302"/>
    </source>
</evidence>
<comment type="caution">
    <text evidence="2">The sequence shown here is derived from an EMBL/GenBank/DDBJ whole genome shotgun (WGS) entry which is preliminary data.</text>
</comment>
<evidence type="ECO:0000313" key="3">
    <source>
        <dbReference type="Proteomes" id="UP000252107"/>
    </source>
</evidence>
<dbReference type="InterPro" id="IPR000182">
    <property type="entry name" value="GNAT_dom"/>
</dbReference>
<dbReference type="GO" id="GO:0016747">
    <property type="term" value="F:acyltransferase activity, transferring groups other than amino-acyl groups"/>
    <property type="evidence" value="ECO:0007669"/>
    <property type="project" value="InterPro"/>
</dbReference>
<dbReference type="Pfam" id="PF13302">
    <property type="entry name" value="Acetyltransf_3"/>
    <property type="match status" value="1"/>
</dbReference>
<name>A0A367Q984_9NOSO</name>
<gene>
    <name evidence="2" type="ORF">A6770_06070</name>
</gene>
<dbReference type="PANTHER" id="PTHR43792">
    <property type="entry name" value="GNAT FAMILY, PUTATIVE (AFU_ORTHOLOGUE AFUA_3G00765)-RELATED-RELATED"/>
    <property type="match status" value="1"/>
</dbReference>
<dbReference type="EMBL" id="LXQD01000339">
    <property type="protein sequence ID" value="RCJ19702.1"/>
    <property type="molecule type" value="Genomic_DNA"/>
</dbReference>
<dbReference type="Gene3D" id="3.40.630.30">
    <property type="match status" value="1"/>
</dbReference>
<proteinExistence type="predicted"/>
<accession>A0A367Q984</accession>
<dbReference type="PANTHER" id="PTHR43792:SF1">
    <property type="entry name" value="N-ACETYLTRANSFERASE DOMAIN-CONTAINING PROTEIN"/>
    <property type="match status" value="1"/>
</dbReference>